<dbReference type="Gene3D" id="3.40.50.2300">
    <property type="match status" value="1"/>
</dbReference>
<dbReference type="Pfam" id="PF08668">
    <property type="entry name" value="HDOD"/>
    <property type="match status" value="1"/>
</dbReference>
<feature type="domain" description="HDOD" evidence="3">
    <location>
        <begin position="140"/>
        <end position="315"/>
    </location>
</feature>
<dbReference type="EMBL" id="OU015430">
    <property type="protein sequence ID" value="CAG4970544.1"/>
    <property type="molecule type" value="Genomic_DNA"/>
</dbReference>
<evidence type="ECO:0000259" key="2">
    <source>
        <dbReference type="PROSITE" id="PS50110"/>
    </source>
</evidence>
<accession>A0ABM8UDU2</accession>
<proteinExistence type="predicted"/>
<protein>
    <recommendedName>
        <fullName evidence="6">HDOD domain-containing protein</fullName>
    </recommendedName>
</protein>
<dbReference type="PROSITE" id="PS50110">
    <property type="entry name" value="RESPONSE_REGULATORY"/>
    <property type="match status" value="1"/>
</dbReference>
<dbReference type="Proteomes" id="UP000680116">
    <property type="component" value="Chromosome"/>
</dbReference>
<evidence type="ECO:0000313" key="4">
    <source>
        <dbReference type="EMBL" id="CAG4970544.1"/>
    </source>
</evidence>
<dbReference type="InterPro" id="IPR052340">
    <property type="entry name" value="RNase_Y/CdgJ"/>
</dbReference>
<dbReference type="Gene3D" id="1.10.3210.10">
    <property type="entry name" value="Hypothetical protein af1432"/>
    <property type="match status" value="1"/>
</dbReference>
<dbReference type="PANTHER" id="PTHR33525:SF6">
    <property type="entry name" value="HDOD DOMAIN-CONTAINING PROTEIN"/>
    <property type="match status" value="1"/>
</dbReference>
<feature type="domain" description="Response regulatory" evidence="2">
    <location>
        <begin position="2"/>
        <end position="119"/>
    </location>
</feature>
<evidence type="ECO:0000256" key="1">
    <source>
        <dbReference type="PROSITE-ProRule" id="PRU00169"/>
    </source>
</evidence>
<organism evidence="4 5">
    <name type="scientific">Novilysobacter luteus</name>
    <dbReference type="NCBI Taxonomy" id="2822368"/>
    <lineage>
        <taxon>Bacteria</taxon>
        <taxon>Pseudomonadati</taxon>
        <taxon>Pseudomonadota</taxon>
        <taxon>Gammaproteobacteria</taxon>
        <taxon>Lysobacterales</taxon>
        <taxon>Lysobacteraceae</taxon>
        <taxon>Novilysobacter</taxon>
    </lineage>
</organism>
<dbReference type="PIRSF" id="PIRSF036883">
    <property type="entry name" value="RR_HD-GYP_mod"/>
    <property type="match status" value="1"/>
</dbReference>
<evidence type="ECO:0000313" key="5">
    <source>
        <dbReference type="Proteomes" id="UP000680116"/>
    </source>
</evidence>
<dbReference type="PANTHER" id="PTHR33525">
    <property type="match status" value="1"/>
</dbReference>
<evidence type="ECO:0008006" key="6">
    <source>
        <dbReference type="Google" id="ProtNLM"/>
    </source>
</evidence>
<dbReference type="RefSeq" id="WP_215219721.1">
    <property type="nucleotide sequence ID" value="NZ_OU015430.1"/>
</dbReference>
<name>A0ABM8UDU2_9GAMM</name>
<sequence>MQIVIVGKERGRASELDQALSDFGLDWNARWLEDAATLLDNGATAVEAIDVVVCEMQAGDRRGTEVLAALRERHPEAVRILLLDDGQDADALRSMASAHRLLRQPLDAGELIEAVESVVELRELLDNPVLKEAVGRIESLPPPPKLYLDLTQLLRDPETSSAEVAELLSQDPVLAAKMLRLCNSAYFSAGRVVTDIRAAVTRLGLQNTQQLVLATEAFGTPAEVDGIDREAMQARALRTSRLAAQILGGSSAELAATAGLLAEVGRLLPGMRSTLPDGTEQNPEGPHFAEAGAYLLGLWGLPMPIVEAVANHHQPGRMRMSGFWVAGAVHVAAALVADTPVDEAYLRSVGQIDKLPKWRLLGAQLSEAA</sequence>
<reference evidence="4 5" key="1">
    <citation type="submission" date="2021-04" db="EMBL/GenBank/DDBJ databases">
        <authorList>
            <person name="Rodrigo-Torres L."/>
            <person name="Arahal R. D."/>
            <person name="Lucena T."/>
        </authorList>
    </citation>
    <scope>NUCLEOTIDE SEQUENCE [LARGE SCALE GENOMIC DNA]</scope>
    <source>
        <strain evidence="4 5">CECT 30171</strain>
    </source>
</reference>
<dbReference type="InterPro" id="IPR014626">
    <property type="entry name" value="Sig_transdc_resp-reg_put"/>
</dbReference>
<dbReference type="InterPro" id="IPR011006">
    <property type="entry name" value="CheY-like_superfamily"/>
</dbReference>
<dbReference type="InterPro" id="IPR001789">
    <property type="entry name" value="Sig_transdc_resp-reg_receiver"/>
</dbReference>
<keyword evidence="5" id="KW-1185">Reference proteome</keyword>
<dbReference type="InterPro" id="IPR013976">
    <property type="entry name" value="HDOD"/>
</dbReference>
<dbReference type="SUPFAM" id="SSF109604">
    <property type="entry name" value="HD-domain/PDEase-like"/>
    <property type="match status" value="1"/>
</dbReference>
<gene>
    <name evidence="4" type="ORF">LYB30171_00757</name>
</gene>
<dbReference type="SUPFAM" id="SSF52172">
    <property type="entry name" value="CheY-like"/>
    <property type="match status" value="1"/>
</dbReference>
<comment type="caution">
    <text evidence="1">Lacks conserved residue(s) required for the propagation of feature annotation.</text>
</comment>
<dbReference type="PROSITE" id="PS51833">
    <property type="entry name" value="HDOD"/>
    <property type="match status" value="1"/>
</dbReference>
<evidence type="ECO:0000259" key="3">
    <source>
        <dbReference type="PROSITE" id="PS51833"/>
    </source>
</evidence>